<organism evidence="2 3">
    <name type="scientific">Mycena pura</name>
    <dbReference type="NCBI Taxonomy" id="153505"/>
    <lineage>
        <taxon>Eukaryota</taxon>
        <taxon>Fungi</taxon>
        <taxon>Dikarya</taxon>
        <taxon>Basidiomycota</taxon>
        <taxon>Agaricomycotina</taxon>
        <taxon>Agaricomycetes</taxon>
        <taxon>Agaricomycetidae</taxon>
        <taxon>Agaricales</taxon>
        <taxon>Marasmiineae</taxon>
        <taxon>Mycenaceae</taxon>
        <taxon>Mycena</taxon>
    </lineage>
</organism>
<evidence type="ECO:0000313" key="3">
    <source>
        <dbReference type="Proteomes" id="UP001219525"/>
    </source>
</evidence>
<reference evidence="2" key="1">
    <citation type="submission" date="2023-03" db="EMBL/GenBank/DDBJ databases">
        <title>Massive genome expansion in bonnet fungi (Mycena s.s.) driven by repeated elements and novel gene families across ecological guilds.</title>
        <authorList>
            <consortium name="Lawrence Berkeley National Laboratory"/>
            <person name="Harder C.B."/>
            <person name="Miyauchi S."/>
            <person name="Viragh M."/>
            <person name="Kuo A."/>
            <person name="Thoen E."/>
            <person name="Andreopoulos B."/>
            <person name="Lu D."/>
            <person name="Skrede I."/>
            <person name="Drula E."/>
            <person name="Henrissat B."/>
            <person name="Morin E."/>
            <person name="Kohler A."/>
            <person name="Barry K."/>
            <person name="LaButti K."/>
            <person name="Morin E."/>
            <person name="Salamov A."/>
            <person name="Lipzen A."/>
            <person name="Mereny Z."/>
            <person name="Hegedus B."/>
            <person name="Baldrian P."/>
            <person name="Stursova M."/>
            <person name="Weitz H."/>
            <person name="Taylor A."/>
            <person name="Grigoriev I.V."/>
            <person name="Nagy L.G."/>
            <person name="Martin F."/>
            <person name="Kauserud H."/>
        </authorList>
    </citation>
    <scope>NUCLEOTIDE SEQUENCE</scope>
    <source>
        <strain evidence="2">9144</strain>
    </source>
</reference>
<protein>
    <recommendedName>
        <fullName evidence="1">CHAT domain-containing protein</fullName>
    </recommendedName>
</protein>
<dbReference type="Pfam" id="PF12770">
    <property type="entry name" value="CHAT"/>
    <property type="match status" value="1"/>
</dbReference>
<accession>A0AAD6UR84</accession>
<keyword evidence="3" id="KW-1185">Reference proteome</keyword>
<dbReference type="Proteomes" id="UP001219525">
    <property type="component" value="Unassembled WGS sequence"/>
</dbReference>
<comment type="caution">
    <text evidence="2">The sequence shown here is derived from an EMBL/GenBank/DDBJ whole genome shotgun (WGS) entry which is preliminary data.</text>
</comment>
<feature type="non-terminal residue" evidence="2">
    <location>
        <position position="142"/>
    </location>
</feature>
<sequence length="142" mass="15401">FAYILSELWVHLVKPVLDALAIVTPKKENLQRIWWCPTGPLTFLPIHAAGVYGETFVISSCAPSLTALIEGFRPQSKSRMGLQLLAVAQPSASGQLHLPGTEEEIKYIQSHATARGTLTVRTLTGDTATANSEQRAGVYEAL</sequence>
<dbReference type="InterPro" id="IPR024983">
    <property type="entry name" value="CHAT_dom"/>
</dbReference>
<dbReference type="AlphaFoldDB" id="A0AAD6UR84"/>
<name>A0AAD6UR84_9AGAR</name>
<evidence type="ECO:0000259" key="1">
    <source>
        <dbReference type="Pfam" id="PF12770"/>
    </source>
</evidence>
<feature type="domain" description="CHAT" evidence="1">
    <location>
        <begin position="5"/>
        <end position="131"/>
    </location>
</feature>
<gene>
    <name evidence="2" type="ORF">GGX14DRAFT_382331</name>
</gene>
<proteinExistence type="predicted"/>
<evidence type="ECO:0000313" key="2">
    <source>
        <dbReference type="EMBL" id="KAJ7190282.1"/>
    </source>
</evidence>
<dbReference type="EMBL" id="JARJCW010000153">
    <property type="protein sequence ID" value="KAJ7190282.1"/>
    <property type="molecule type" value="Genomic_DNA"/>
</dbReference>